<evidence type="ECO:0008006" key="3">
    <source>
        <dbReference type="Google" id="ProtNLM"/>
    </source>
</evidence>
<organism evidence="1 2">
    <name type="scientific">Spirosoma fluviale</name>
    <dbReference type="NCBI Taxonomy" id="1597977"/>
    <lineage>
        <taxon>Bacteria</taxon>
        <taxon>Pseudomonadati</taxon>
        <taxon>Bacteroidota</taxon>
        <taxon>Cytophagia</taxon>
        <taxon>Cytophagales</taxon>
        <taxon>Cytophagaceae</taxon>
        <taxon>Spirosoma</taxon>
    </lineage>
</organism>
<sequence>MKRLVLLFCLLPLLAPGQSSIRFSRGDSLKFIIECRNAFELYITHLNGIVTDAPSPGEALFFQQTVNKEHFLSDSVRVYDDVAEREGEQYPATEYLGQFYNKRAVLTVPFGKESYRLGRTPAGKLELVTYVEQSVEFGKVLKARIKRKNLIGVHFVFSVFAGNSGYEPKDFRIALIERIKAIPAGLAPFPTSINLDSIRARERDLSWMAHRVARAIREKLPANIKTVYLTKFSYENSNITNPFSDELMSALSFRLRTDEGLTVEPASSAQGVGVRGAYRQKADYVEVTAEIYDISTDKSLVALKPNTDLPMNWVYEKGLKLKPEGNDQAITTQQKLNEGAPPSPPGPPKPDALKIQLATSAKVGKHIEFWQNDTLYVKVRVNKPCHVRLLYIQADGSPSLLWNDYEIKPGQENQDIWFPEPFVCVPPYGQETLIAVAANNSFCPVSTKQNIYGVDVLEGSLNDALKSVRCTSRAVGRVPQQAETRLVVTTRSTDVAKK</sequence>
<evidence type="ECO:0000313" key="2">
    <source>
        <dbReference type="Proteomes" id="UP000219452"/>
    </source>
</evidence>
<keyword evidence="2" id="KW-1185">Reference proteome</keyword>
<accession>A0A286GXE2</accession>
<proteinExistence type="predicted"/>
<protein>
    <recommendedName>
        <fullName evidence="3">DUF4384 domain-containing protein</fullName>
    </recommendedName>
</protein>
<dbReference type="OrthoDB" id="6395784at2"/>
<name>A0A286GXE2_9BACT</name>
<dbReference type="Proteomes" id="UP000219452">
    <property type="component" value="Unassembled WGS sequence"/>
</dbReference>
<evidence type="ECO:0000313" key="1">
    <source>
        <dbReference type="EMBL" id="SOD99724.1"/>
    </source>
</evidence>
<gene>
    <name evidence="1" type="ORF">SAMN06269250_0130</name>
</gene>
<reference evidence="2" key="1">
    <citation type="submission" date="2017-09" db="EMBL/GenBank/DDBJ databases">
        <authorList>
            <person name="Varghese N."/>
            <person name="Submissions S."/>
        </authorList>
    </citation>
    <scope>NUCLEOTIDE SEQUENCE [LARGE SCALE GENOMIC DNA]</scope>
    <source>
        <strain evidence="2">DSM 29961</strain>
    </source>
</reference>
<dbReference type="RefSeq" id="WP_097132113.1">
    <property type="nucleotide sequence ID" value="NZ_OCNH01000010.1"/>
</dbReference>
<dbReference type="AlphaFoldDB" id="A0A286GXE2"/>
<dbReference type="EMBL" id="OCNH01000010">
    <property type="protein sequence ID" value="SOD99724.1"/>
    <property type="molecule type" value="Genomic_DNA"/>
</dbReference>